<protein>
    <submittedName>
        <fullName evidence="1">Uncharacterized protein</fullName>
    </submittedName>
</protein>
<sequence>MALTDDDKLGRHAEEHATDHEICVADLLWLAHTALEPSSILRHVPRRPSGENSWTKNGKTAAVLAVSWLFSVREQPRFARERCKSRALRCRPHGACQDLESPKMTEDKMRRILDSRNEHDSSEWDDGKNASEQEHFVLGGLEDARFLMRIVQNWLERGVDLLVLAAGFPCLVRLLGSPLGKHHVVVVIRHIAPRLARDETRLALRHGLHLFHETRDRWLETAAHHSLRQDTHRTRHVEMENGSFRGRRRHAARLCRILARCVPCRYKVAVKSHPQPVKFLTAVHSLDSVSSMMHNLVALSPRVIQCGFDRESSQRWLHSLAQPMGRPMVYCVKKFRDMVDAAFFLADLEHFDGCINGRKQSHGTVTIQPMKRIVRKSIKDDKEARRRFYVMRQNRITKTTVKSRA</sequence>
<name>A0A6G0X0Y9_9STRA</name>
<dbReference type="Proteomes" id="UP000481153">
    <property type="component" value="Unassembled WGS sequence"/>
</dbReference>
<comment type="caution">
    <text evidence="1">The sequence shown here is derived from an EMBL/GenBank/DDBJ whole genome shotgun (WGS) entry which is preliminary data.</text>
</comment>
<accession>A0A6G0X0Y9</accession>
<proteinExistence type="predicted"/>
<keyword evidence="2" id="KW-1185">Reference proteome</keyword>
<gene>
    <name evidence="1" type="ORF">Ae201684_009715</name>
</gene>
<reference evidence="1 2" key="1">
    <citation type="submission" date="2019-07" db="EMBL/GenBank/DDBJ databases">
        <title>Genomics analysis of Aphanomyces spp. identifies a new class of oomycete effector associated with host adaptation.</title>
        <authorList>
            <person name="Gaulin E."/>
        </authorList>
    </citation>
    <scope>NUCLEOTIDE SEQUENCE [LARGE SCALE GENOMIC DNA]</scope>
    <source>
        <strain evidence="1 2">ATCC 201684</strain>
    </source>
</reference>
<evidence type="ECO:0000313" key="1">
    <source>
        <dbReference type="EMBL" id="KAF0733473.1"/>
    </source>
</evidence>
<dbReference type="EMBL" id="VJMJ01000122">
    <property type="protein sequence ID" value="KAF0733473.1"/>
    <property type="molecule type" value="Genomic_DNA"/>
</dbReference>
<dbReference type="AlphaFoldDB" id="A0A6G0X0Y9"/>
<organism evidence="1 2">
    <name type="scientific">Aphanomyces euteiches</name>
    <dbReference type="NCBI Taxonomy" id="100861"/>
    <lineage>
        <taxon>Eukaryota</taxon>
        <taxon>Sar</taxon>
        <taxon>Stramenopiles</taxon>
        <taxon>Oomycota</taxon>
        <taxon>Saprolegniomycetes</taxon>
        <taxon>Saprolegniales</taxon>
        <taxon>Verrucalvaceae</taxon>
        <taxon>Aphanomyces</taxon>
    </lineage>
</organism>
<evidence type="ECO:0000313" key="2">
    <source>
        <dbReference type="Proteomes" id="UP000481153"/>
    </source>
</evidence>